<dbReference type="Gene3D" id="1.10.3470.10">
    <property type="entry name" value="ABC transporter involved in vitamin B12 uptake, BtuC"/>
    <property type="match status" value="1"/>
</dbReference>
<feature type="region of interest" description="Disordered" evidence="7">
    <location>
        <begin position="276"/>
        <end position="335"/>
    </location>
</feature>
<feature type="compositionally biased region" description="Basic and acidic residues" evidence="7">
    <location>
        <begin position="276"/>
        <end position="296"/>
    </location>
</feature>
<feature type="transmembrane region" description="Helical" evidence="8">
    <location>
        <begin position="51"/>
        <end position="78"/>
    </location>
</feature>
<comment type="similarity">
    <text evidence="2 6">Belongs to the ABC-3 integral membrane protein family.</text>
</comment>
<dbReference type="AlphaFoldDB" id="A0A0B7NVM2"/>
<evidence type="ECO:0000256" key="3">
    <source>
        <dbReference type="ARBA" id="ARBA00022692"/>
    </source>
</evidence>
<dbReference type="EMBL" id="LM676425">
    <property type="protein sequence ID" value="CEP26771.1"/>
    <property type="molecule type" value="Genomic_DNA"/>
</dbReference>
<evidence type="ECO:0000256" key="8">
    <source>
        <dbReference type="SAM" id="Phobius"/>
    </source>
</evidence>
<evidence type="ECO:0000256" key="2">
    <source>
        <dbReference type="ARBA" id="ARBA00008034"/>
    </source>
</evidence>
<feature type="transmembrane region" description="Helical" evidence="8">
    <location>
        <begin position="245"/>
        <end position="265"/>
    </location>
</feature>
<evidence type="ECO:0000256" key="1">
    <source>
        <dbReference type="ARBA" id="ARBA00004141"/>
    </source>
</evidence>
<keyword evidence="4 8" id="KW-1133">Transmembrane helix</keyword>
<dbReference type="GO" id="GO:0043190">
    <property type="term" value="C:ATP-binding cassette (ABC) transporter complex"/>
    <property type="evidence" value="ECO:0007669"/>
    <property type="project" value="InterPro"/>
</dbReference>
<sequence length="335" mass="34925">MSVFALAFMQRALIAALLSGFMSPAVGTYIVQRKLSLLGDGLGHVAIAGVGLALLTGWAPTPVAIVICVVGAVSIELLRQSGRAPADVGLAILFYGGLATGVLLAGISGQGTGVLSQYLFGSLTTVSMSDVTLVAVMAAIVIILSLGLSPQLFAVCADEEFARSQGLPVRALEICIVVMASVTVAVSMRTVGLLLVSALMVVPVAAANNLVTGFYRSMFTAIGIGVVVSFIGVTGSYYWNTASGATIVVSAIAVFALSWPVGSLLNRRRLARSQRIPDPETARDNAAEVAAHRPVDPSELVGDDGNHPRIQHGDHVDYLHGNHRHAPHGDHFDEH</sequence>
<proteinExistence type="inferred from homology"/>
<feature type="transmembrane region" description="Helical" evidence="8">
    <location>
        <begin position="167"/>
        <end position="186"/>
    </location>
</feature>
<reference evidence="9" key="1">
    <citation type="submission" date="2014-08" db="EMBL/GenBank/DDBJ databases">
        <authorList>
            <person name="Falentin Helene"/>
        </authorList>
    </citation>
    <scope>NUCLEOTIDE SEQUENCE</scope>
</reference>
<evidence type="ECO:0000256" key="6">
    <source>
        <dbReference type="RuleBase" id="RU003943"/>
    </source>
</evidence>
<name>A0A0B7NVM2_PROFF</name>
<dbReference type="PANTHER" id="PTHR30477:SF0">
    <property type="entry name" value="METAL TRANSPORT SYSTEM MEMBRANE PROTEIN TM_0125-RELATED"/>
    <property type="match status" value="1"/>
</dbReference>
<dbReference type="GO" id="GO:0010043">
    <property type="term" value="P:response to zinc ion"/>
    <property type="evidence" value="ECO:0007669"/>
    <property type="project" value="TreeGrafter"/>
</dbReference>
<evidence type="ECO:0000256" key="4">
    <source>
        <dbReference type="ARBA" id="ARBA00022989"/>
    </source>
</evidence>
<evidence type="ECO:0000256" key="5">
    <source>
        <dbReference type="ARBA" id="ARBA00023136"/>
    </source>
</evidence>
<keyword evidence="5 8" id="KW-0472">Membrane</keyword>
<keyword evidence="6" id="KW-0813">Transport</keyword>
<dbReference type="InterPro" id="IPR001626">
    <property type="entry name" value="ABC_TroCD"/>
</dbReference>
<feature type="compositionally biased region" description="Basic and acidic residues" evidence="7">
    <location>
        <begin position="304"/>
        <end position="320"/>
    </location>
</feature>
<evidence type="ECO:0000313" key="9">
    <source>
        <dbReference type="EMBL" id="CEP26771.1"/>
    </source>
</evidence>
<gene>
    <name evidence="9" type="ORF">PFCIRM138_09835</name>
</gene>
<dbReference type="CDD" id="cd06550">
    <property type="entry name" value="TM_ABC_iron-siderophores_like"/>
    <property type="match status" value="1"/>
</dbReference>
<comment type="subcellular location">
    <subcellularLocation>
        <location evidence="6">Cell membrane</location>
        <topology evidence="6">Multi-pass membrane protein</topology>
    </subcellularLocation>
    <subcellularLocation>
        <location evidence="1">Membrane</location>
        <topology evidence="1">Multi-pass membrane protein</topology>
    </subcellularLocation>
</comment>
<dbReference type="PANTHER" id="PTHR30477">
    <property type="entry name" value="ABC-TRANSPORTER METAL-BINDING PROTEIN"/>
    <property type="match status" value="1"/>
</dbReference>
<organism evidence="9">
    <name type="scientific">Propionibacterium freudenreichii subsp. freudenreichii</name>
    <dbReference type="NCBI Taxonomy" id="66712"/>
    <lineage>
        <taxon>Bacteria</taxon>
        <taxon>Bacillati</taxon>
        <taxon>Actinomycetota</taxon>
        <taxon>Actinomycetes</taxon>
        <taxon>Propionibacteriales</taxon>
        <taxon>Propionibacteriaceae</taxon>
        <taxon>Propionibacterium</taxon>
    </lineage>
</organism>
<feature type="transmembrane region" description="Helical" evidence="8">
    <location>
        <begin position="131"/>
        <end position="155"/>
    </location>
</feature>
<keyword evidence="3 6" id="KW-0812">Transmembrane</keyword>
<feature type="transmembrane region" description="Helical" evidence="8">
    <location>
        <begin position="218"/>
        <end position="239"/>
    </location>
</feature>
<feature type="transmembrane region" description="Helical" evidence="8">
    <location>
        <begin position="192"/>
        <end position="211"/>
    </location>
</feature>
<protein>
    <submittedName>
        <fullName evidence="9">IM protein of metallic cation ABC transporter (MET: undef: Metallic cation)</fullName>
    </submittedName>
</protein>
<feature type="transmembrane region" description="Helical" evidence="8">
    <location>
        <begin position="90"/>
        <end position="111"/>
    </location>
</feature>
<accession>A0A0B7NVM2</accession>
<evidence type="ECO:0000256" key="7">
    <source>
        <dbReference type="SAM" id="MobiDB-lite"/>
    </source>
</evidence>
<dbReference type="Pfam" id="PF00950">
    <property type="entry name" value="ABC-3"/>
    <property type="match status" value="1"/>
</dbReference>
<dbReference type="SUPFAM" id="SSF81345">
    <property type="entry name" value="ABC transporter involved in vitamin B12 uptake, BtuC"/>
    <property type="match status" value="1"/>
</dbReference>
<dbReference type="GO" id="GO:0055085">
    <property type="term" value="P:transmembrane transport"/>
    <property type="evidence" value="ECO:0007669"/>
    <property type="project" value="InterPro"/>
</dbReference>
<dbReference type="InterPro" id="IPR037294">
    <property type="entry name" value="ABC_BtuC-like"/>
</dbReference>